<evidence type="ECO:0000313" key="4">
    <source>
        <dbReference type="Proteomes" id="UP000245697"/>
    </source>
</evidence>
<dbReference type="Proteomes" id="UP000245697">
    <property type="component" value="Unassembled WGS sequence"/>
</dbReference>
<sequence>MASEDPVHRRHPVIHSHRASISLGYERDLPSGSRHRPGEIEGHIAAVRGRLARPARHFGPGDARLARLLGADAQAPALLQFNIHDAKTNLSRIIDRVEHGEEIIISRAGTPVAKVVPLNRRVDRIGRGSLAGQLVVADDWDSTEVNESIAHDFGLG</sequence>
<accession>A0A316FE53</accession>
<dbReference type="InterPro" id="IPR006442">
    <property type="entry name" value="Antitoxin_Phd/YefM"/>
</dbReference>
<keyword evidence="4" id="KW-1185">Reference proteome</keyword>
<name>A0A316FE53_9ACTN</name>
<comment type="function">
    <text evidence="2">Antitoxin component of a type II toxin-antitoxin (TA) system.</text>
</comment>
<dbReference type="InterPro" id="IPR036165">
    <property type="entry name" value="YefM-like_sf"/>
</dbReference>
<dbReference type="SUPFAM" id="SSF143120">
    <property type="entry name" value="YefM-like"/>
    <property type="match status" value="1"/>
</dbReference>
<dbReference type="EMBL" id="QGGR01000010">
    <property type="protein sequence ID" value="PWK46040.1"/>
    <property type="molecule type" value="Genomic_DNA"/>
</dbReference>
<evidence type="ECO:0000256" key="1">
    <source>
        <dbReference type="ARBA" id="ARBA00009981"/>
    </source>
</evidence>
<proteinExistence type="inferred from homology"/>
<organism evidence="3 4">
    <name type="scientific">Actinoplanes xinjiangensis</name>
    <dbReference type="NCBI Taxonomy" id="512350"/>
    <lineage>
        <taxon>Bacteria</taxon>
        <taxon>Bacillati</taxon>
        <taxon>Actinomycetota</taxon>
        <taxon>Actinomycetes</taxon>
        <taxon>Micromonosporales</taxon>
        <taxon>Micromonosporaceae</taxon>
        <taxon>Actinoplanes</taxon>
    </lineage>
</organism>
<evidence type="ECO:0000313" key="3">
    <source>
        <dbReference type="EMBL" id="PWK46040.1"/>
    </source>
</evidence>
<dbReference type="Gene3D" id="3.40.1620.10">
    <property type="entry name" value="YefM-like domain"/>
    <property type="match status" value="1"/>
</dbReference>
<comment type="caution">
    <text evidence="3">The sequence shown here is derived from an EMBL/GenBank/DDBJ whole genome shotgun (WGS) entry which is preliminary data.</text>
</comment>
<dbReference type="Pfam" id="PF02604">
    <property type="entry name" value="PhdYeFM_antitox"/>
    <property type="match status" value="1"/>
</dbReference>
<gene>
    <name evidence="3" type="ORF">BC793_11028</name>
</gene>
<protein>
    <recommendedName>
        <fullName evidence="2">Antitoxin</fullName>
    </recommendedName>
</protein>
<comment type="similarity">
    <text evidence="1 2">Belongs to the phD/YefM antitoxin family.</text>
</comment>
<dbReference type="NCBIfam" id="TIGR01552">
    <property type="entry name" value="phd_fam"/>
    <property type="match status" value="1"/>
</dbReference>
<evidence type="ECO:0000256" key="2">
    <source>
        <dbReference type="RuleBase" id="RU362080"/>
    </source>
</evidence>
<dbReference type="AlphaFoldDB" id="A0A316FE53"/>
<reference evidence="3 4" key="1">
    <citation type="submission" date="2018-05" db="EMBL/GenBank/DDBJ databases">
        <title>Genomic Encyclopedia of Archaeal and Bacterial Type Strains, Phase II (KMG-II): from individual species to whole genera.</title>
        <authorList>
            <person name="Goeker M."/>
        </authorList>
    </citation>
    <scope>NUCLEOTIDE SEQUENCE [LARGE SCALE GENOMIC DNA]</scope>
    <source>
        <strain evidence="3 4">DSM 45184</strain>
    </source>
</reference>